<feature type="transmembrane region" description="Helical" evidence="1">
    <location>
        <begin position="106"/>
        <end position="126"/>
    </location>
</feature>
<accession>A0A1M5KAJ6</accession>
<reference evidence="2 3" key="1">
    <citation type="submission" date="2016-11" db="EMBL/GenBank/DDBJ databases">
        <authorList>
            <person name="Jaros S."/>
            <person name="Januszkiewicz K."/>
            <person name="Wedrychowicz H."/>
        </authorList>
    </citation>
    <scope>NUCLEOTIDE SEQUENCE [LARGE SCALE GENOMIC DNA]</scope>
    <source>
        <strain evidence="2 3">DSM 24574</strain>
    </source>
</reference>
<feature type="transmembrane region" description="Helical" evidence="1">
    <location>
        <begin position="138"/>
        <end position="158"/>
    </location>
</feature>
<evidence type="ECO:0000256" key="1">
    <source>
        <dbReference type="SAM" id="Phobius"/>
    </source>
</evidence>
<organism evidence="2 3">
    <name type="scientific">Chryseolinea serpens</name>
    <dbReference type="NCBI Taxonomy" id="947013"/>
    <lineage>
        <taxon>Bacteria</taxon>
        <taxon>Pseudomonadati</taxon>
        <taxon>Bacteroidota</taxon>
        <taxon>Cytophagia</taxon>
        <taxon>Cytophagales</taxon>
        <taxon>Fulvivirgaceae</taxon>
        <taxon>Chryseolinea</taxon>
    </lineage>
</organism>
<keyword evidence="1" id="KW-0812">Transmembrane</keyword>
<evidence type="ECO:0000313" key="2">
    <source>
        <dbReference type="EMBL" id="SHG49758.1"/>
    </source>
</evidence>
<gene>
    <name evidence="2" type="ORF">SAMN04488109_0532</name>
</gene>
<keyword evidence="1" id="KW-0472">Membrane</keyword>
<dbReference type="AlphaFoldDB" id="A0A1M5KAJ6"/>
<proteinExistence type="predicted"/>
<name>A0A1M5KAJ6_9BACT</name>
<sequence>METAIPTPASWSTATKILFRFFFVYLLCYVPASWWVEFSSFSPWNAIVLFTGHHVFNIDITVMPNGSGDTTWNFVQLVVIGSISLLATVVWTWIDRKRANYDTLLFWFLIFLRYFLAYMMLVYGLAKVFKTQFPFLSLERLATPLGQFSPMGLLWAFMGYSKTYNLFTGGAEILAGSLLFFRRTTLLGALISIAIMINILMLNFSYDVPVKLFSAHLLVVAVVIVAPQLKRLISFFILNQAIAPENIRPAIAHPKARVFYGIGKAIIILVIVEQLVVSGLKREAEVAAFFPERFDTYEIVEHKTNGVVVPEEDKTRRWQKLYVLTKDKCSLQYMDGAAIRWNFAADTVAHTMSLISLDSGTAYHFQYAIANDSLYRLKGKLDEDSIHIAMRKNSDEFLLINRGFHWINEYPFNR</sequence>
<feature type="transmembrane region" description="Helical" evidence="1">
    <location>
        <begin position="212"/>
        <end position="229"/>
    </location>
</feature>
<keyword evidence="1" id="KW-1133">Transmembrane helix</keyword>
<feature type="transmembrane region" description="Helical" evidence="1">
    <location>
        <begin position="74"/>
        <end position="94"/>
    </location>
</feature>
<feature type="transmembrane region" description="Helical" evidence="1">
    <location>
        <begin position="258"/>
        <end position="277"/>
    </location>
</feature>
<dbReference type="OrthoDB" id="102112at2"/>
<feature type="transmembrane region" description="Helical" evidence="1">
    <location>
        <begin position="17"/>
        <end position="36"/>
    </location>
</feature>
<dbReference type="Proteomes" id="UP000184212">
    <property type="component" value="Unassembled WGS sequence"/>
</dbReference>
<dbReference type="RefSeq" id="WP_073130830.1">
    <property type="nucleotide sequence ID" value="NZ_FQWQ01000001.1"/>
</dbReference>
<keyword evidence="3" id="KW-1185">Reference proteome</keyword>
<feature type="transmembrane region" description="Helical" evidence="1">
    <location>
        <begin position="186"/>
        <end position="206"/>
    </location>
</feature>
<dbReference type="STRING" id="947013.SAMN04488109_0532"/>
<protein>
    <recommendedName>
        <fullName evidence="4">DoxX protein</fullName>
    </recommendedName>
</protein>
<dbReference type="EMBL" id="FQWQ01000001">
    <property type="protein sequence ID" value="SHG49758.1"/>
    <property type="molecule type" value="Genomic_DNA"/>
</dbReference>
<evidence type="ECO:0000313" key="3">
    <source>
        <dbReference type="Proteomes" id="UP000184212"/>
    </source>
</evidence>
<evidence type="ECO:0008006" key="4">
    <source>
        <dbReference type="Google" id="ProtNLM"/>
    </source>
</evidence>